<dbReference type="PANTHER" id="PTHR47481">
    <property type="match status" value="1"/>
</dbReference>
<gene>
    <name evidence="2" type="ORF">BVC80_441g4</name>
</gene>
<accession>A0A200Q465</accession>
<dbReference type="PANTHER" id="PTHR47481:SF10">
    <property type="entry name" value="COPIA-LIKE POLYPROTEIN_RETROTRANSPOSON"/>
    <property type="match status" value="1"/>
</dbReference>
<evidence type="ECO:0008006" key="4">
    <source>
        <dbReference type="Google" id="ProtNLM"/>
    </source>
</evidence>
<evidence type="ECO:0000313" key="2">
    <source>
        <dbReference type="EMBL" id="OVA05269.1"/>
    </source>
</evidence>
<dbReference type="AlphaFoldDB" id="A0A200Q465"/>
<feature type="compositionally biased region" description="Polar residues" evidence="1">
    <location>
        <begin position="254"/>
        <end position="274"/>
    </location>
</feature>
<sequence length="287" mass="32133">MSTAPASSDESTPPTVSTTPSSFSPSSNSNPPSFNFNQLIPLASIELDPNNFLTWKKQVLPILKSNGLYKYVDSEFAPPSTHHLDATTNLVVPNPLFDQWAQMALSVMTWLNNTLSEPVFARTPTFSTSCELYQYLNRTFSAQNAARRHQFSYQLQHIQKLNQSVTEYIGQIRTIAEALASTNNPISNLDLVMHTLQGLGAEYVPFVTAIETRENLPTFSQLYPLLLNHEQRLLQHQIVPSDPANIAFIAKSQPSNTAPHQNASNRPQNHTYSPNRGRYRGHRKARG</sequence>
<feature type="compositionally biased region" description="Basic residues" evidence="1">
    <location>
        <begin position="277"/>
        <end position="287"/>
    </location>
</feature>
<dbReference type="OrthoDB" id="1748459at2759"/>
<name>A0A200Q465_MACCD</name>
<organism evidence="2 3">
    <name type="scientific">Macleaya cordata</name>
    <name type="common">Five-seeded plume-poppy</name>
    <name type="synonym">Bocconia cordata</name>
    <dbReference type="NCBI Taxonomy" id="56857"/>
    <lineage>
        <taxon>Eukaryota</taxon>
        <taxon>Viridiplantae</taxon>
        <taxon>Streptophyta</taxon>
        <taxon>Embryophyta</taxon>
        <taxon>Tracheophyta</taxon>
        <taxon>Spermatophyta</taxon>
        <taxon>Magnoliopsida</taxon>
        <taxon>Ranunculales</taxon>
        <taxon>Papaveraceae</taxon>
        <taxon>Papaveroideae</taxon>
        <taxon>Macleaya</taxon>
    </lineage>
</organism>
<dbReference type="OMA" id="HETWFTT"/>
<dbReference type="Proteomes" id="UP000195402">
    <property type="component" value="Unassembled WGS sequence"/>
</dbReference>
<feature type="region of interest" description="Disordered" evidence="1">
    <location>
        <begin position="1"/>
        <end position="30"/>
    </location>
</feature>
<proteinExistence type="predicted"/>
<dbReference type="InParanoid" id="A0A200Q465"/>
<keyword evidence="3" id="KW-1185">Reference proteome</keyword>
<feature type="compositionally biased region" description="Polar residues" evidence="1">
    <location>
        <begin position="1"/>
        <end position="10"/>
    </location>
</feature>
<protein>
    <recommendedName>
        <fullName evidence="4">Retrotransposon Copia-like N-terminal domain-containing protein</fullName>
    </recommendedName>
</protein>
<feature type="region of interest" description="Disordered" evidence="1">
    <location>
        <begin position="254"/>
        <end position="287"/>
    </location>
</feature>
<dbReference type="Pfam" id="PF14223">
    <property type="entry name" value="Retrotran_gag_2"/>
    <property type="match status" value="1"/>
</dbReference>
<feature type="compositionally biased region" description="Low complexity" evidence="1">
    <location>
        <begin position="11"/>
        <end position="30"/>
    </location>
</feature>
<dbReference type="EMBL" id="MVGT01003118">
    <property type="protein sequence ID" value="OVA05269.1"/>
    <property type="molecule type" value="Genomic_DNA"/>
</dbReference>
<comment type="caution">
    <text evidence="2">The sequence shown here is derived from an EMBL/GenBank/DDBJ whole genome shotgun (WGS) entry which is preliminary data.</text>
</comment>
<reference evidence="2 3" key="1">
    <citation type="journal article" date="2017" name="Mol. Plant">
        <title>The Genome of Medicinal Plant Macleaya cordata Provides New Insights into Benzylisoquinoline Alkaloids Metabolism.</title>
        <authorList>
            <person name="Liu X."/>
            <person name="Liu Y."/>
            <person name="Huang P."/>
            <person name="Ma Y."/>
            <person name="Qing Z."/>
            <person name="Tang Q."/>
            <person name="Cao H."/>
            <person name="Cheng P."/>
            <person name="Zheng Y."/>
            <person name="Yuan Z."/>
            <person name="Zhou Y."/>
            <person name="Liu J."/>
            <person name="Tang Z."/>
            <person name="Zhuo Y."/>
            <person name="Zhang Y."/>
            <person name="Yu L."/>
            <person name="Huang J."/>
            <person name="Yang P."/>
            <person name="Peng Q."/>
            <person name="Zhang J."/>
            <person name="Jiang W."/>
            <person name="Zhang Z."/>
            <person name="Lin K."/>
            <person name="Ro D.K."/>
            <person name="Chen X."/>
            <person name="Xiong X."/>
            <person name="Shang Y."/>
            <person name="Huang S."/>
            <person name="Zeng J."/>
        </authorList>
    </citation>
    <scope>NUCLEOTIDE SEQUENCE [LARGE SCALE GENOMIC DNA]</scope>
    <source>
        <strain evidence="3">cv. BLH2017</strain>
        <tissue evidence="2">Root</tissue>
    </source>
</reference>
<evidence type="ECO:0000313" key="3">
    <source>
        <dbReference type="Proteomes" id="UP000195402"/>
    </source>
</evidence>
<evidence type="ECO:0000256" key="1">
    <source>
        <dbReference type="SAM" id="MobiDB-lite"/>
    </source>
</evidence>